<dbReference type="Proteomes" id="UP000015241">
    <property type="component" value="Unassembled WGS sequence"/>
</dbReference>
<reference evidence="5 6" key="1">
    <citation type="journal article" date="2012" name="Science">
        <title>The Paleozoic origin of enzymatic lignin decomposition reconstructed from 31 fungal genomes.</title>
        <authorList>
            <person name="Floudas D."/>
            <person name="Binder M."/>
            <person name="Riley R."/>
            <person name="Barry K."/>
            <person name="Blanchette R.A."/>
            <person name="Henrissat B."/>
            <person name="Martinez A.T."/>
            <person name="Otillar R."/>
            <person name="Spatafora J.W."/>
            <person name="Yadav J.S."/>
            <person name="Aerts A."/>
            <person name="Benoit I."/>
            <person name="Boyd A."/>
            <person name="Carlson A."/>
            <person name="Copeland A."/>
            <person name="Coutinho P.M."/>
            <person name="de Vries R.P."/>
            <person name="Ferreira P."/>
            <person name="Findley K."/>
            <person name="Foster B."/>
            <person name="Gaskell J."/>
            <person name="Glotzer D."/>
            <person name="Gorecki P."/>
            <person name="Heitman J."/>
            <person name="Hesse C."/>
            <person name="Hori C."/>
            <person name="Igarashi K."/>
            <person name="Jurgens J.A."/>
            <person name="Kallen N."/>
            <person name="Kersten P."/>
            <person name="Kohler A."/>
            <person name="Kuees U."/>
            <person name="Kumar T.K.A."/>
            <person name="Kuo A."/>
            <person name="LaButti K."/>
            <person name="Larrondo L.F."/>
            <person name="Lindquist E."/>
            <person name="Ling A."/>
            <person name="Lombard V."/>
            <person name="Lucas S."/>
            <person name="Lundell T."/>
            <person name="Martin R."/>
            <person name="McLaughlin D.J."/>
            <person name="Morgenstern I."/>
            <person name="Morin E."/>
            <person name="Murat C."/>
            <person name="Nagy L.G."/>
            <person name="Nolan M."/>
            <person name="Ohm R.A."/>
            <person name="Patyshakuliyeva A."/>
            <person name="Rokas A."/>
            <person name="Ruiz-Duenas F.J."/>
            <person name="Sabat G."/>
            <person name="Salamov A."/>
            <person name="Samejima M."/>
            <person name="Schmutz J."/>
            <person name="Slot J.C."/>
            <person name="St John F."/>
            <person name="Stenlid J."/>
            <person name="Sun H."/>
            <person name="Sun S."/>
            <person name="Syed K."/>
            <person name="Tsang A."/>
            <person name="Wiebenga A."/>
            <person name="Young D."/>
            <person name="Pisabarro A."/>
            <person name="Eastwood D.C."/>
            <person name="Martin F."/>
            <person name="Cullen D."/>
            <person name="Grigoriev I.V."/>
            <person name="Hibbett D.S."/>
        </authorList>
    </citation>
    <scope>NUCLEOTIDE SEQUENCE</scope>
    <source>
        <strain evidence="6">FP-58527</strain>
    </source>
</reference>
<keyword evidence="2" id="KW-0479">Metal-binding</keyword>
<dbReference type="AlphaFoldDB" id="S8DSP8"/>
<organism evidence="5 6">
    <name type="scientific">Fomitopsis schrenkii</name>
    <name type="common">Brown rot fungus</name>
    <dbReference type="NCBI Taxonomy" id="2126942"/>
    <lineage>
        <taxon>Eukaryota</taxon>
        <taxon>Fungi</taxon>
        <taxon>Dikarya</taxon>
        <taxon>Basidiomycota</taxon>
        <taxon>Agaricomycotina</taxon>
        <taxon>Agaricomycetes</taxon>
        <taxon>Polyporales</taxon>
        <taxon>Fomitopsis</taxon>
    </lineage>
</organism>
<dbReference type="InterPro" id="IPR036523">
    <property type="entry name" value="SurE-like_sf"/>
</dbReference>
<dbReference type="SUPFAM" id="SSF64167">
    <property type="entry name" value="SurE-like"/>
    <property type="match status" value="1"/>
</dbReference>
<dbReference type="STRING" id="743788.S8DSP8"/>
<proteinExistence type="inferred from homology"/>
<evidence type="ECO:0000313" key="5">
    <source>
        <dbReference type="EMBL" id="EPS96231.1"/>
    </source>
</evidence>
<comment type="similarity">
    <text evidence="1">Belongs to the SurE nucleotidase family.</text>
</comment>
<name>S8DSP8_FOMSC</name>
<dbReference type="HOGENOM" id="CLU_045192_0_1_1"/>
<dbReference type="GO" id="GO:0008252">
    <property type="term" value="F:nucleotidase activity"/>
    <property type="evidence" value="ECO:0007669"/>
    <property type="project" value="InterPro"/>
</dbReference>
<sequence length="308" mass="32016">MYHPLVAQAAFAASLLVATNVPRIVLSNDDGWATAQIRAQFDALVDTGYQLILSAPALDQSGTGSRSRTPTVLTEPCEFDTCPAGSPAEGANESEPRLNYVNAYPVDAARYGIQTLSRQLFEGSSPDLLVSGPNIGLNVGLTTQFSGTVGAAAEASKLGTPAIAFSGASGVHVSYTTLASSPNASSSLAAHTYASLTVHFLQTVLNATAPPSLPPSVILNVNYPSIERCPDPAAYRWVLARNLWNPLTADVETCGRARLPTESGVVGREDGCYASVTVLSATTKTDVGKTTQAAVMASLEGLPLSCLD</sequence>
<protein>
    <recommendedName>
        <fullName evidence="4">Survival protein SurE-like phosphatase/nucleotidase domain-containing protein</fullName>
    </recommendedName>
</protein>
<evidence type="ECO:0000256" key="3">
    <source>
        <dbReference type="ARBA" id="ARBA00022801"/>
    </source>
</evidence>
<gene>
    <name evidence="5" type="ORF">FOMPIDRAFT_1062339</name>
</gene>
<dbReference type="OrthoDB" id="4018688at2759"/>
<dbReference type="InterPro" id="IPR002828">
    <property type="entry name" value="SurE-like_Pase/nucleotidase"/>
</dbReference>
<dbReference type="InterPro" id="IPR030048">
    <property type="entry name" value="SurE"/>
</dbReference>
<evidence type="ECO:0000256" key="1">
    <source>
        <dbReference type="ARBA" id="ARBA00011062"/>
    </source>
</evidence>
<dbReference type="PANTHER" id="PTHR30457:SF0">
    <property type="entry name" value="PHOSPHATASE, PUTATIVE (AFU_ORTHOLOGUE AFUA_4G01070)-RELATED"/>
    <property type="match status" value="1"/>
</dbReference>
<accession>S8DSP8</accession>
<evidence type="ECO:0000313" key="6">
    <source>
        <dbReference type="Proteomes" id="UP000015241"/>
    </source>
</evidence>
<dbReference type="InParanoid" id="S8DSP8"/>
<dbReference type="GO" id="GO:0046872">
    <property type="term" value="F:metal ion binding"/>
    <property type="evidence" value="ECO:0007669"/>
    <property type="project" value="UniProtKB-KW"/>
</dbReference>
<dbReference type="PANTHER" id="PTHR30457">
    <property type="entry name" value="5'-NUCLEOTIDASE SURE"/>
    <property type="match status" value="1"/>
</dbReference>
<dbReference type="Pfam" id="PF01975">
    <property type="entry name" value="SurE"/>
    <property type="match status" value="1"/>
</dbReference>
<dbReference type="Gene3D" id="3.40.1210.10">
    <property type="entry name" value="Survival protein SurE-like phosphatase/nucleotidase"/>
    <property type="match status" value="1"/>
</dbReference>
<keyword evidence="6" id="KW-1185">Reference proteome</keyword>
<evidence type="ECO:0000259" key="4">
    <source>
        <dbReference type="Pfam" id="PF01975"/>
    </source>
</evidence>
<feature type="domain" description="Survival protein SurE-like phosphatase/nucleotidase" evidence="4">
    <location>
        <begin position="24"/>
        <end position="227"/>
    </location>
</feature>
<keyword evidence="3" id="KW-0378">Hydrolase</keyword>
<dbReference type="eggNOG" id="ENOG502RXS5">
    <property type="taxonomic scope" value="Eukaryota"/>
</dbReference>
<dbReference type="EMBL" id="KE504192">
    <property type="protein sequence ID" value="EPS96231.1"/>
    <property type="molecule type" value="Genomic_DNA"/>
</dbReference>
<evidence type="ECO:0000256" key="2">
    <source>
        <dbReference type="ARBA" id="ARBA00022723"/>
    </source>
</evidence>